<dbReference type="EMBL" id="MRTF01000008">
    <property type="protein sequence ID" value="OME90056.1"/>
    <property type="molecule type" value="Genomic_DNA"/>
</dbReference>
<feature type="region of interest" description="Disordered" evidence="1">
    <location>
        <begin position="40"/>
        <end position="63"/>
    </location>
</feature>
<dbReference type="Proteomes" id="UP000187074">
    <property type="component" value="Unassembled WGS sequence"/>
</dbReference>
<dbReference type="AlphaFoldDB" id="A0A1R1AWI4"/>
<accession>A0A1R1AWI4</accession>
<feature type="compositionally biased region" description="Basic and acidic residues" evidence="1">
    <location>
        <begin position="40"/>
        <end position="52"/>
    </location>
</feature>
<organism evidence="2 3">
    <name type="scientific">Paenibacillus lautus</name>
    <name type="common">Bacillus lautus</name>
    <dbReference type="NCBI Taxonomy" id="1401"/>
    <lineage>
        <taxon>Bacteria</taxon>
        <taxon>Bacillati</taxon>
        <taxon>Bacillota</taxon>
        <taxon>Bacilli</taxon>
        <taxon>Bacillales</taxon>
        <taxon>Paenibacillaceae</taxon>
        <taxon>Paenibacillus</taxon>
    </lineage>
</organism>
<sequence>MLQHRKARLNSRFDAEYSLSSRFVIKLPFEFPLGNFSAPRRLDEDGTEERSVGKTYVSTGRPG</sequence>
<gene>
    <name evidence="2" type="ORF">BK123_22390</name>
</gene>
<proteinExistence type="predicted"/>
<evidence type="ECO:0000313" key="3">
    <source>
        <dbReference type="Proteomes" id="UP000187074"/>
    </source>
</evidence>
<comment type="caution">
    <text evidence="2">The sequence shown here is derived from an EMBL/GenBank/DDBJ whole genome shotgun (WGS) entry which is preliminary data.</text>
</comment>
<evidence type="ECO:0000313" key="2">
    <source>
        <dbReference type="EMBL" id="OME90056.1"/>
    </source>
</evidence>
<name>A0A1R1AWI4_PAELA</name>
<evidence type="ECO:0000256" key="1">
    <source>
        <dbReference type="SAM" id="MobiDB-lite"/>
    </source>
</evidence>
<protein>
    <submittedName>
        <fullName evidence="2">Uncharacterized protein</fullName>
    </submittedName>
</protein>
<reference evidence="2 3" key="1">
    <citation type="submission" date="2016-11" db="EMBL/GenBank/DDBJ databases">
        <title>Paenibacillus species isolates.</title>
        <authorList>
            <person name="Beno S.M."/>
        </authorList>
    </citation>
    <scope>NUCLEOTIDE SEQUENCE [LARGE SCALE GENOMIC DNA]</scope>
    <source>
        <strain evidence="2 3">FSL F4-0100</strain>
    </source>
</reference>